<dbReference type="RefSeq" id="WP_065987668.1">
    <property type="nucleotide sequence ID" value="NZ_MDEN01000057.1"/>
</dbReference>
<reference evidence="1 2" key="1">
    <citation type="submission" date="2016-08" db="EMBL/GenBank/DDBJ databases">
        <title>Whole genome sequence of Pseudomonas graminis strain UASWS1507, a potential biological control agent for agriculture.</title>
        <authorList>
            <person name="Crovadore J."/>
            <person name="Calmin G."/>
            <person name="Chablais R."/>
            <person name="Cochard B."/>
            <person name="Lefort F."/>
        </authorList>
    </citation>
    <scope>NUCLEOTIDE SEQUENCE [LARGE SCALE GENOMIC DNA]</scope>
    <source>
        <strain evidence="1 2">UASWS1507</strain>
    </source>
</reference>
<evidence type="ECO:0000313" key="2">
    <source>
        <dbReference type="Proteomes" id="UP000095143"/>
    </source>
</evidence>
<proteinExistence type="predicted"/>
<dbReference type="InterPro" id="IPR012902">
    <property type="entry name" value="N_methyl_site"/>
</dbReference>
<sequence>MRPLEKGFGLVEVMLALVLGLVMSLALAQIFISSKSSYASQTSSASLQEDARFVLSKMVQEVRLVGMFGCLGKVDDASVGNGFSKAFEAPIHWDASSQTLSLATAGTGEGGGWSTWVIHTDCVSSATAYSNGRAPRLAGHETAIPIHKQVYRFNKARNELSLNGQPLVSNVRAFSVLFGVAGSINDRSVARYAATAEPSLIRSVRLTLTLFDPADRAQEQTIDVVAALRNRLG</sequence>
<gene>
    <name evidence="1" type="ORF">BBI10_07110</name>
</gene>
<dbReference type="Proteomes" id="UP000095143">
    <property type="component" value="Unassembled WGS sequence"/>
</dbReference>
<organism evidence="1 2">
    <name type="scientific">Pseudomonas graminis</name>
    <dbReference type="NCBI Taxonomy" id="158627"/>
    <lineage>
        <taxon>Bacteria</taxon>
        <taxon>Pseudomonadati</taxon>
        <taxon>Pseudomonadota</taxon>
        <taxon>Gammaproteobacteria</taxon>
        <taxon>Pseudomonadales</taxon>
        <taxon>Pseudomonadaceae</taxon>
        <taxon>Pseudomonas</taxon>
    </lineage>
</organism>
<protein>
    <submittedName>
        <fullName evidence="1">Pilus assembly protein PilW</fullName>
    </submittedName>
</protein>
<evidence type="ECO:0000313" key="1">
    <source>
        <dbReference type="EMBL" id="OCX23769.1"/>
    </source>
</evidence>
<dbReference type="Pfam" id="PF07963">
    <property type="entry name" value="N_methyl"/>
    <property type="match status" value="1"/>
</dbReference>
<dbReference type="AlphaFoldDB" id="A0A1C2EA00"/>
<accession>A0A1C2EA00</accession>
<comment type="caution">
    <text evidence="1">The sequence shown here is derived from an EMBL/GenBank/DDBJ whole genome shotgun (WGS) entry which is preliminary data.</text>
</comment>
<name>A0A1C2EA00_9PSED</name>
<dbReference type="OrthoDB" id="5296662at2"/>
<dbReference type="EMBL" id="MDEN01000057">
    <property type="protein sequence ID" value="OCX23769.1"/>
    <property type="molecule type" value="Genomic_DNA"/>
</dbReference>